<dbReference type="Proteomes" id="UP001596972">
    <property type="component" value="Unassembled WGS sequence"/>
</dbReference>
<protein>
    <recommendedName>
        <fullName evidence="5">Secreted protein</fullName>
    </recommendedName>
</protein>
<comment type="caution">
    <text evidence="3">The sequence shown here is derived from an EMBL/GenBank/DDBJ whole genome shotgun (WGS) entry which is preliminary data.</text>
</comment>
<evidence type="ECO:0008006" key="5">
    <source>
        <dbReference type="Google" id="ProtNLM"/>
    </source>
</evidence>
<feature type="transmembrane region" description="Helical" evidence="1">
    <location>
        <begin position="237"/>
        <end position="258"/>
    </location>
</feature>
<sequence>MPVKPWGAGTVAGRVRALAALALLALAVLVASAYAAVGDAREGVRTLGEREGPLAESIGDMYLALTDMDAQVTRVLLTGGEAGWLCAPETAGAGCERSGARYAYDIRREDAQRAALSAARTGRTDGPRMRTVQSLLNGLHEYDRHVQAAMAAAAGPGTQPPPEAVREYRAATALMTRELLPKASNLAAAETADVTTAYREGRSSVLAGRLRVLGAGLALLAAMASLQVYLARRFRRLVSLPLAVALVGALALTATLSARLTTEAERLRTAKRTGLDPALDLTRVRALGTGMYTDRARQILDPDNADRYDRRYLDKSQTILYVAEASDLDAYYRALGRSTDFGGHLGRRARRDLPHPRAGGTGDLLAAYRNYQDLDRTVRGLAGDGRLDRAARAHLDPRWRHLPHPAFRAYDRELDARISHHQAHRVHAALEAERALRPMTWLPPVAALAIGALIVAGIWPRLAEYR</sequence>
<keyword evidence="1" id="KW-1133">Transmembrane helix</keyword>
<evidence type="ECO:0000313" key="3">
    <source>
        <dbReference type="EMBL" id="MFD0903205.1"/>
    </source>
</evidence>
<keyword evidence="1" id="KW-0472">Membrane</keyword>
<feature type="chain" id="PRO_5045693484" description="Secreted protein" evidence="2">
    <location>
        <begin position="36"/>
        <end position="466"/>
    </location>
</feature>
<keyword evidence="2" id="KW-0732">Signal</keyword>
<keyword evidence="4" id="KW-1185">Reference proteome</keyword>
<proteinExistence type="predicted"/>
<gene>
    <name evidence="3" type="ORF">ACFQ11_22620</name>
</gene>
<evidence type="ECO:0000256" key="2">
    <source>
        <dbReference type="SAM" id="SignalP"/>
    </source>
</evidence>
<keyword evidence="1" id="KW-0812">Transmembrane</keyword>
<name>A0ABW3ETL4_9ACTN</name>
<organism evidence="3 4">
    <name type="scientific">Actinomadura sediminis</name>
    <dbReference type="NCBI Taxonomy" id="1038904"/>
    <lineage>
        <taxon>Bacteria</taxon>
        <taxon>Bacillati</taxon>
        <taxon>Actinomycetota</taxon>
        <taxon>Actinomycetes</taxon>
        <taxon>Streptosporangiales</taxon>
        <taxon>Thermomonosporaceae</taxon>
        <taxon>Actinomadura</taxon>
    </lineage>
</organism>
<feature type="signal peptide" evidence="2">
    <location>
        <begin position="1"/>
        <end position="35"/>
    </location>
</feature>
<evidence type="ECO:0000256" key="1">
    <source>
        <dbReference type="SAM" id="Phobius"/>
    </source>
</evidence>
<accession>A0ABW3ETL4</accession>
<evidence type="ECO:0000313" key="4">
    <source>
        <dbReference type="Proteomes" id="UP001596972"/>
    </source>
</evidence>
<feature type="transmembrane region" description="Helical" evidence="1">
    <location>
        <begin position="212"/>
        <end position="230"/>
    </location>
</feature>
<dbReference type="EMBL" id="JBHTJA010000049">
    <property type="protein sequence ID" value="MFD0903205.1"/>
    <property type="molecule type" value="Genomic_DNA"/>
</dbReference>
<reference evidence="4" key="1">
    <citation type="journal article" date="2019" name="Int. J. Syst. Evol. Microbiol.">
        <title>The Global Catalogue of Microorganisms (GCM) 10K type strain sequencing project: providing services to taxonomists for standard genome sequencing and annotation.</title>
        <authorList>
            <consortium name="The Broad Institute Genomics Platform"/>
            <consortium name="The Broad Institute Genome Sequencing Center for Infectious Disease"/>
            <person name="Wu L."/>
            <person name="Ma J."/>
        </authorList>
    </citation>
    <scope>NUCLEOTIDE SEQUENCE [LARGE SCALE GENOMIC DNA]</scope>
    <source>
        <strain evidence="4">JCM 31202</strain>
    </source>
</reference>
<feature type="transmembrane region" description="Helical" evidence="1">
    <location>
        <begin position="441"/>
        <end position="459"/>
    </location>
</feature>
<dbReference type="RefSeq" id="WP_378301771.1">
    <property type="nucleotide sequence ID" value="NZ_JBHTJA010000049.1"/>
</dbReference>